<evidence type="ECO:0000256" key="1">
    <source>
        <dbReference type="SAM" id="MobiDB-lite"/>
    </source>
</evidence>
<organism evidence="3">
    <name type="scientific">Aphanomyces invadans</name>
    <dbReference type="NCBI Taxonomy" id="157072"/>
    <lineage>
        <taxon>Eukaryota</taxon>
        <taxon>Sar</taxon>
        <taxon>Stramenopiles</taxon>
        <taxon>Oomycota</taxon>
        <taxon>Saprolegniomycetes</taxon>
        <taxon>Saprolegniales</taxon>
        <taxon>Verrucalvaceae</taxon>
        <taxon>Aphanomyces</taxon>
    </lineage>
</organism>
<keyword evidence="2" id="KW-0472">Membrane</keyword>
<dbReference type="AlphaFoldDB" id="A0A024UB86"/>
<gene>
    <name evidence="3" type="ORF">H310_04962</name>
</gene>
<feature type="transmembrane region" description="Helical" evidence="2">
    <location>
        <begin position="132"/>
        <end position="153"/>
    </location>
</feature>
<evidence type="ECO:0000256" key="2">
    <source>
        <dbReference type="SAM" id="Phobius"/>
    </source>
</evidence>
<keyword evidence="2" id="KW-0812">Transmembrane</keyword>
<reference evidence="3" key="1">
    <citation type="submission" date="2013-12" db="EMBL/GenBank/DDBJ databases">
        <title>The Genome Sequence of Aphanomyces invadans NJM9701.</title>
        <authorList>
            <consortium name="The Broad Institute Genomics Platform"/>
            <person name="Russ C."/>
            <person name="Tyler B."/>
            <person name="van West P."/>
            <person name="Dieguez-Uribeondo J."/>
            <person name="Young S.K."/>
            <person name="Zeng Q."/>
            <person name="Gargeya S."/>
            <person name="Fitzgerald M."/>
            <person name="Abouelleil A."/>
            <person name="Alvarado L."/>
            <person name="Chapman S.B."/>
            <person name="Gainer-Dewar J."/>
            <person name="Goldberg J."/>
            <person name="Griggs A."/>
            <person name="Gujja S."/>
            <person name="Hansen M."/>
            <person name="Howarth C."/>
            <person name="Imamovic A."/>
            <person name="Ireland A."/>
            <person name="Larimer J."/>
            <person name="McCowan C."/>
            <person name="Murphy C."/>
            <person name="Pearson M."/>
            <person name="Poon T.W."/>
            <person name="Priest M."/>
            <person name="Roberts A."/>
            <person name="Saif S."/>
            <person name="Shea T."/>
            <person name="Sykes S."/>
            <person name="Wortman J."/>
            <person name="Nusbaum C."/>
            <person name="Birren B."/>
        </authorList>
    </citation>
    <scope>NUCLEOTIDE SEQUENCE [LARGE SCALE GENOMIC DNA]</scope>
    <source>
        <strain evidence="3">NJM9701</strain>
    </source>
</reference>
<dbReference type="VEuPathDB" id="FungiDB:H310_04962"/>
<evidence type="ECO:0000313" key="3">
    <source>
        <dbReference type="EMBL" id="ETW03534.1"/>
    </source>
</evidence>
<dbReference type="GeneID" id="20082012"/>
<feature type="region of interest" description="Disordered" evidence="1">
    <location>
        <begin position="18"/>
        <end position="90"/>
    </location>
</feature>
<dbReference type="RefSeq" id="XP_008867763.1">
    <property type="nucleotide sequence ID" value="XM_008869541.1"/>
</dbReference>
<name>A0A024UB86_9STRA</name>
<proteinExistence type="predicted"/>
<feature type="compositionally biased region" description="Basic and acidic residues" evidence="1">
    <location>
        <begin position="74"/>
        <end position="90"/>
    </location>
</feature>
<dbReference type="OrthoDB" id="77109at2759"/>
<sequence length="164" mass="18597">MAMTSALQLQDKLDTYGAIRISSSPAKPPLPRDRPRPSIASSTSSAASSPFTRSPYNTTPKRNILRKGSSVEFAPHHLDDDANGEEKQRRECRRLSMREKQELYKIRPDLEIGAPLAVKSLIEEQNDRRRKVACSLLAGVGCILMLILFYYFIAWNMRDDPDFQ</sequence>
<accession>A0A024UB86</accession>
<dbReference type="EMBL" id="KI913959">
    <property type="protein sequence ID" value="ETW03534.1"/>
    <property type="molecule type" value="Genomic_DNA"/>
</dbReference>
<protein>
    <submittedName>
        <fullName evidence="3">Uncharacterized protein</fullName>
    </submittedName>
</protein>
<feature type="compositionally biased region" description="Low complexity" evidence="1">
    <location>
        <begin position="37"/>
        <end position="55"/>
    </location>
</feature>
<keyword evidence="2" id="KW-1133">Transmembrane helix</keyword>